<evidence type="ECO:0000313" key="1">
    <source>
        <dbReference type="EMBL" id="KAJ7701566.1"/>
    </source>
</evidence>
<dbReference type="EMBL" id="JARKIE010000017">
    <property type="protein sequence ID" value="KAJ7701566.1"/>
    <property type="molecule type" value="Genomic_DNA"/>
</dbReference>
<dbReference type="Proteomes" id="UP001221757">
    <property type="component" value="Unassembled WGS sequence"/>
</dbReference>
<keyword evidence="2" id="KW-1185">Reference proteome</keyword>
<evidence type="ECO:0000313" key="2">
    <source>
        <dbReference type="Proteomes" id="UP001221757"/>
    </source>
</evidence>
<protein>
    <submittedName>
        <fullName evidence="1">Uncharacterized protein</fullName>
    </submittedName>
</protein>
<dbReference type="AlphaFoldDB" id="A0AAD7DWP8"/>
<gene>
    <name evidence="1" type="ORF">B0H17DRAFT_1128340</name>
</gene>
<name>A0AAD7DWP8_MYCRO</name>
<accession>A0AAD7DWP8</accession>
<sequence length="130" mass="14017">MPKIGLPSAGGKQRISRADCSSNIHGTGNSCDQHWPAAFGTSNQWSPTGPQWSPMDLSGEHPIFQWTALDFSGSAFTLRPTSQLTFTPKIILSCGYHTLTEITWAFLSTRLGAADATNLHQPRSCGAGRL</sequence>
<proteinExistence type="predicted"/>
<organism evidence="1 2">
    <name type="scientific">Mycena rosella</name>
    <name type="common">Pink bonnet</name>
    <name type="synonym">Agaricus rosellus</name>
    <dbReference type="NCBI Taxonomy" id="1033263"/>
    <lineage>
        <taxon>Eukaryota</taxon>
        <taxon>Fungi</taxon>
        <taxon>Dikarya</taxon>
        <taxon>Basidiomycota</taxon>
        <taxon>Agaricomycotina</taxon>
        <taxon>Agaricomycetes</taxon>
        <taxon>Agaricomycetidae</taxon>
        <taxon>Agaricales</taxon>
        <taxon>Marasmiineae</taxon>
        <taxon>Mycenaceae</taxon>
        <taxon>Mycena</taxon>
    </lineage>
</organism>
<comment type="caution">
    <text evidence="1">The sequence shown here is derived from an EMBL/GenBank/DDBJ whole genome shotgun (WGS) entry which is preliminary data.</text>
</comment>
<reference evidence="1" key="1">
    <citation type="submission" date="2023-03" db="EMBL/GenBank/DDBJ databases">
        <title>Massive genome expansion in bonnet fungi (Mycena s.s.) driven by repeated elements and novel gene families across ecological guilds.</title>
        <authorList>
            <consortium name="Lawrence Berkeley National Laboratory"/>
            <person name="Harder C.B."/>
            <person name="Miyauchi S."/>
            <person name="Viragh M."/>
            <person name="Kuo A."/>
            <person name="Thoen E."/>
            <person name="Andreopoulos B."/>
            <person name="Lu D."/>
            <person name="Skrede I."/>
            <person name="Drula E."/>
            <person name="Henrissat B."/>
            <person name="Morin E."/>
            <person name="Kohler A."/>
            <person name="Barry K."/>
            <person name="LaButti K."/>
            <person name="Morin E."/>
            <person name="Salamov A."/>
            <person name="Lipzen A."/>
            <person name="Mereny Z."/>
            <person name="Hegedus B."/>
            <person name="Baldrian P."/>
            <person name="Stursova M."/>
            <person name="Weitz H."/>
            <person name="Taylor A."/>
            <person name="Grigoriev I.V."/>
            <person name="Nagy L.G."/>
            <person name="Martin F."/>
            <person name="Kauserud H."/>
        </authorList>
    </citation>
    <scope>NUCLEOTIDE SEQUENCE</scope>
    <source>
        <strain evidence="1">CBHHK067</strain>
    </source>
</reference>